<dbReference type="RefSeq" id="WP_135266973.1">
    <property type="nucleotide sequence ID" value="NZ_CP038436.1"/>
</dbReference>
<reference evidence="2 3" key="1">
    <citation type="submission" date="2019-03" db="EMBL/GenBank/DDBJ databases">
        <title>Three New Species of Nocardioides, Nocardioides euryhalodurans sp. nov., Nocardioides seonyuensis sp. nov. and Nocardioides eburneoflavus sp. nov. Iolated from Soil.</title>
        <authorList>
            <person name="Roh S.G."/>
            <person name="Lee C."/>
            <person name="Kim M.-K."/>
            <person name="Kim S.B."/>
        </authorList>
    </citation>
    <scope>NUCLEOTIDE SEQUENCE [LARGE SCALE GENOMIC DNA]</scope>
    <source>
        <strain evidence="2 3">MMS17-SY207-3</strain>
    </source>
</reference>
<keyword evidence="2" id="KW-0378">Hydrolase</keyword>
<dbReference type="AlphaFoldDB" id="A0A4P7ICZ2"/>
<feature type="domain" description="Amidohydrolase 3" evidence="1">
    <location>
        <begin position="47"/>
        <end position="552"/>
    </location>
</feature>
<proteinExistence type="predicted"/>
<dbReference type="Proteomes" id="UP000294853">
    <property type="component" value="Chromosome"/>
</dbReference>
<dbReference type="GO" id="GO:0016810">
    <property type="term" value="F:hydrolase activity, acting on carbon-nitrogen (but not peptide) bonds"/>
    <property type="evidence" value="ECO:0007669"/>
    <property type="project" value="InterPro"/>
</dbReference>
<evidence type="ECO:0000313" key="3">
    <source>
        <dbReference type="Proteomes" id="UP000294853"/>
    </source>
</evidence>
<dbReference type="Gene3D" id="3.20.20.140">
    <property type="entry name" value="Metal-dependent hydrolases"/>
    <property type="match status" value="1"/>
</dbReference>
<keyword evidence="3" id="KW-1185">Reference proteome</keyword>
<dbReference type="InterPro" id="IPR033932">
    <property type="entry name" value="YtcJ-like"/>
</dbReference>
<accession>A0A4P7ICZ2</accession>
<dbReference type="KEGG" id="nsn:EXE58_05745"/>
<sequence length="556" mass="58874">MRTLFRGGGLFDGHRHLSDHALLVEDDRVAAVLPEGDASDAAAGADRVVDLDGGLVAPGFIDAHVHVVQGGLERIRCDLSGVSSREAYVEAVAAYGAAHPEADWILGGGWEMAAFPGGNPTAADLDAVVPDRPAFLPNRDHHGAWVNSRALTLAGIHAGTPDPPDGRIERDNSGAPTGTLHEGAMAMVSRLLPPTTDEELRQGLLAGQAHLHESGVTAWQDAILGTYAGMDDPSETYLRAAQSGDLTATVVGALWWDRSAGVDGVAAQVADLVARREAYTHGRLRATSVKIMQDGVAENGTAAMLDPYLDRCGHATANRGHSFVPAAVLRQAVLALHTEGFQVHVHTIGDRGVREALDAFAGTAGVVPRAGHREPRHQLAHVQLVHPDDVPRFAELGVAANLQMLWACHDDQMVDLTLPVLGPERSRWQYPFADLDRAGAPLACGSDWPVSSPDPLAAIHVGVNRTAYDTPGREGEDPFLPEQALTLERAFAAYTSGSARINHQDGDRAAGELHPGAVADLVVLDRDPFAGPVEEIGATRVRSTWVAGRVVAEPLP</sequence>
<dbReference type="PANTHER" id="PTHR22642:SF2">
    <property type="entry name" value="PROTEIN LONG AFTER FAR-RED 3"/>
    <property type="match status" value="1"/>
</dbReference>
<dbReference type="Gene3D" id="2.30.40.10">
    <property type="entry name" value="Urease, subunit C, domain 1"/>
    <property type="match status" value="1"/>
</dbReference>
<dbReference type="OrthoDB" id="3173428at2"/>
<name>A0A4P7ICZ2_9ACTN</name>
<dbReference type="InterPro" id="IPR013108">
    <property type="entry name" value="Amidohydro_3"/>
</dbReference>
<dbReference type="InterPro" id="IPR011059">
    <property type="entry name" value="Metal-dep_hydrolase_composite"/>
</dbReference>
<dbReference type="Gene3D" id="3.10.310.70">
    <property type="match status" value="1"/>
</dbReference>
<dbReference type="InterPro" id="IPR032466">
    <property type="entry name" value="Metal_Hydrolase"/>
</dbReference>
<dbReference type="EMBL" id="CP038436">
    <property type="protein sequence ID" value="QBX55005.1"/>
    <property type="molecule type" value="Genomic_DNA"/>
</dbReference>
<organism evidence="2 3">
    <name type="scientific">Nocardioides seonyuensis</name>
    <dbReference type="NCBI Taxonomy" id="2518371"/>
    <lineage>
        <taxon>Bacteria</taxon>
        <taxon>Bacillati</taxon>
        <taxon>Actinomycetota</taxon>
        <taxon>Actinomycetes</taxon>
        <taxon>Propionibacteriales</taxon>
        <taxon>Nocardioidaceae</taxon>
        <taxon>Nocardioides</taxon>
    </lineage>
</organism>
<protein>
    <submittedName>
        <fullName evidence="2">Amidohydrolase</fullName>
    </submittedName>
</protein>
<evidence type="ECO:0000259" key="1">
    <source>
        <dbReference type="Pfam" id="PF07969"/>
    </source>
</evidence>
<dbReference type="SUPFAM" id="SSF51338">
    <property type="entry name" value="Composite domain of metallo-dependent hydrolases"/>
    <property type="match status" value="1"/>
</dbReference>
<dbReference type="CDD" id="cd01300">
    <property type="entry name" value="YtcJ_like"/>
    <property type="match status" value="1"/>
</dbReference>
<gene>
    <name evidence="2" type="ORF">EXE58_05745</name>
</gene>
<evidence type="ECO:0000313" key="2">
    <source>
        <dbReference type="EMBL" id="QBX55005.1"/>
    </source>
</evidence>
<dbReference type="Pfam" id="PF07969">
    <property type="entry name" value="Amidohydro_3"/>
    <property type="match status" value="1"/>
</dbReference>
<dbReference type="PANTHER" id="PTHR22642">
    <property type="entry name" value="IMIDAZOLONEPROPIONASE"/>
    <property type="match status" value="1"/>
</dbReference>
<dbReference type="SUPFAM" id="SSF51556">
    <property type="entry name" value="Metallo-dependent hydrolases"/>
    <property type="match status" value="1"/>
</dbReference>